<proteinExistence type="inferred from homology"/>
<comment type="similarity">
    <text evidence="4">Belongs to the BamE family.</text>
</comment>
<reference evidence="6 7" key="1">
    <citation type="submission" date="2023-03" db="EMBL/GenBank/DDBJ databases">
        <title>Draft genome sequence of Thalassotalea eurytherma JCM 18482T.</title>
        <authorList>
            <person name="Sawabe T."/>
        </authorList>
    </citation>
    <scope>NUCLEOTIDE SEQUENCE [LARGE SCALE GENOMIC DNA]</scope>
    <source>
        <strain evidence="6 7">JCM 18482</strain>
    </source>
</reference>
<evidence type="ECO:0000256" key="3">
    <source>
        <dbReference type="ARBA" id="ARBA00023237"/>
    </source>
</evidence>
<organism evidence="6 7">
    <name type="scientific">Thalassotalea eurytherma</name>
    <dbReference type="NCBI Taxonomy" id="1144278"/>
    <lineage>
        <taxon>Bacteria</taxon>
        <taxon>Pseudomonadati</taxon>
        <taxon>Pseudomonadota</taxon>
        <taxon>Gammaproteobacteria</taxon>
        <taxon>Alteromonadales</taxon>
        <taxon>Colwelliaceae</taxon>
        <taxon>Thalassotalea</taxon>
    </lineage>
</organism>
<dbReference type="InterPro" id="IPR026592">
    <property type="entry name" value="BamE"/>
</dbReference>
<evidence type="ECO:0000256" key="1">
    <source>
        <dbReference type="ARBA" id="ARBA00022729"/>
    </source>
</evidence>
<keyword evidence="7" id="KW-1185">Reference proteome</keyword>
<comment type="caution">
    <text evidence="6">The sequence shown here is derived from an EMBL/GenBank/DDBJ whole genome shotgun (WGS) entry which is preliminary data.</text>
</comment>
<dbReference type="HAMAP" id="MF_00925">
    <property type="entry name" value="OM_assembly_BamE"/>
    <property type="match status" value="1"/>
</dbReference>
<evidence type="ECO:0000256" key="4">
    <source>
        <dbReference type="HAMAP-Rule" id="MF_00925"/>
    </source>
</evidence>
<dbReference type="InterPro" id="IPR037873">
    <property type="entry name" value="BamE-like"/>
</dbReference>
<keyword evidence="4" id="KW-0449">Lipoprotein</keyword>
<evidence type="ECO:0000259" key="5">
    <source>
        <dbReference type="Pfam" id="PF04355"/>
    </source>
</evidence>
<sequence length="117" mass="13549">MLLRVSIIALSLSLSACSNWIYRIDIPQGNYLEQKAIDQLQVGMTKEQVKFVLGSPVIVDTFKPDVWHYVYEFNSGKDKKLDFKKKFIVTFEDNKLKTAEGDFTLPESFYTPMENDE</sequence>
<dbReference type="EMBL" id="BSSU01000010">
    <property type="protein sequence ID" value="GLX82645.1"/>
    <property type="molecule type" value="Genomic_DNA"/>
</dbReference>
<dbReference type="Gene3D" id="3.30.1450.10">
    <property type="match status" value="1"/>
</dbReference>
<gene>
    <name evidence="4 6" type="primary">bamE</name>
    <name evidence="6" type="ORF">theurythT_20970</name>
</gene>
<dbReference type="Pfam" id="PF04355">
    <property type="entry name" value="BamE"/>
    <property type="match status" value="1"/>
</dbReference>
<keyword evidence="1 4" id="KW-0732">Signal</keyword>
<dbReference type="PROSITE" id="PS51257">
    <property type="entry name" value="PROKAR_LIPOPROTEIN"/>
    <property type="match status" value="1"/>
</dbReference>
<dbReference type="InterPro" id="IPR007450">
    <property type="entry name" value="BamE_dom"/>
</dbReference>
<keyword evidence="3 4" id="KW-0998">Cell outer membrane</keyword>
<keyword evidence="4" id="KW-0564">Palmitate</keyword>
<evidence type="ECO:0000313" key="7">
    <source>
        <dbReference type="Proteomes" id="UP001157133"/>
    </source>
</evidence>
<comment type="subcellular location">
    <subcellularLocation>
        <location evidence="4">Cell outer membrane</location>
        <topology evidence="4">Lipid-anchor</topology>
    </subcellularLocation>
</comment>
<dbReference type="RefSeq" id="WP_284208015.1">
    <property type="nucleotide sequence ID" value="NZ_BSSU01000010.1"/>
</dbReference>
<name>A0ABQ6H7A8_9GAMM</name>
<feature type="domain" description="Outer membrane protein assembly factor BamE" evidence="5">
    <location>
        <begin position="29"/>
        <end position="100"/>
    </location>
</feature>
<accession>A0ABQ6H7A8</accession>
<evidence type="ECO:0000313" key="6">
    <source>
        <dbReference type="EMBL" id="GLX82645.1"/>
    </source>
</evidence>
<dbReference type="PANTHER" id="PTHR37482:SF1">
    <property type="entry name" value="OUTER MEMBRANE PROTEIN ASSEMBLY FACTOR BAME"/>
    <property type="match status" value="1"/>
</dbReference>
<keyword evidence="2 4" id="KW-0472">Membrane</keyword>
<evidence type="ECO:0000256" key="2">
    <source>
        <dbReference type="ARBA" id="ARBA00023136"/>
    </source>
</evidence>
<comment type="subunit">
    <text evidence="4">Part of the Bam complex.</text>
</comment>
<comment type="function">
    <text evidence="4">Part of the outer membrane protein assembly complex, which is involved in assembly and insertion of beta-barrel proteins into the outer membrane.</text>
</comment>
<protein>
    <recommendedName>
        <fullName evidence="4">Outer membrane protein assembly factor BamE</fullName>
    </recommendedName>
</protein>
<dbReference type="PANTHER" id="PTHR37482">
    <property type="entry name" value="OUTER MEMBRANE PROTEIN ASSEMBLY FACTOR BAME"/>
    <property type="match status" value="1"/>
</dbReference>
<dbReference type="Proteomes" id="UP001157133">
    <property type="component" value="Unassembled WGS sequence"/>
</dbReference>